<evidence type="ECO:0000313" key="3">
    <source>
        <dbReference type="EMBL" id="GAG71256.1"/>
    </source>
</evidence>
<reference evidence="3" key="1">
    <citation type="journal article" date="2014" name="Front. Microbiol.">
        <title>High frequency of phylogenetically diverse reductive dehalogenase-homologous genes in deep subseafloor sedimentary metagenomes.</title>
        <authorList>
            <person name="Kawai M."/>
            <person name="Futagami T."/>
            <person name="Toyoda A."/>
            <person name="Takaki Y."/>
            <person name="Nishi S."/>
            <person name="Hori S."/>
            <person name="Arai W."/>
            <person name="Tsubouchi T."/>
            <person name="Morono Y."/>
            <person name="Uchiyama I."/>
            <person name="Ito T."/>
            <person name="Fujiyama A."/>
            <person name="Inagaki F."/>
            <person name="Takami H."/>
        </authorList>
    </citation>
    <scope>NUCLEOTIDE SEQUENCE</scope>
    <source>
        <strain evidence="3">Expedition CK06-06</strain>
    </source>
</reference>
<dbReference type="GO" id="GO:0016094">
    <property type="term" value="P:polyprenol biosynthetic process"/>
    <property type="evidence" value="ECO:0007669"/>
    <property type="project" value="TreeGrafter"/>
</dbReference>
<dbReference type="GO" id="GO:0008834">
    <property type="term" value="F:ditrans,polycis-undecaprenyl-diphosphate synthase [(2E,6E)-farnesyl-diphosphate specific] activity"/>
    <property type="evidence" value="ECO:0007669"/>
    <property type="project" value="TreeGrafter"/>
</dbReference>
<gene>
    <name evidence="3" type="ORF">S01H4_15725</name>
</gene>
<evidence type="ECO:0000256" key="1">
    <source>
        <dbReference type="ARBA" id="ARBA00001946"/>
    </source>
</evidence>
<dbReference type="InterPro" id="IPR036424">
    <property type="entry name" value="UPP_synth-like_sf"/>
</dbReference>
<sequence length="112" mass="12907">LSYSGRTEIVRTAQKLAAACVANQLEPAEIDEVIFSQNLDTSDMPDPDLLIRTSGEQRISNFLLWQMAYTELYVSPIYWPDFREAQLMEALADYQRRERRFGKTGEQQATKV</sequence>
<dbReference type="PANTHER" id="PTHR10291:SF0">
    <property type="entry name" value="DEHYDRODOLICHYL DIPHOSPHATE SYNTHASE 2"/>
    <property type="match status" value="1"/>
</dbReference>
<name>X1BGT6_9ZZZZ</name>
<dbReference type="SUPFAM" id="SSF64005">
    <property type="entry name" value="Undecaprenyl diphosphate synthase"/>
    <property type="match status" value="1"/>
</dbReference>
<dbReference type="NCBIfam" id="TIGR00055">
    <property type="entry name" value="uppS"/>
    <property type="match status" value="1"/>
</dbReference>
<dbReference type="GO" id="GO:0000287">
    <property type="term" value="F:magnesium ion binding"/>
    <property type="evidence" value="ECO:0007669"/>
    <property type="project" value="TreeGrafter"/>
</dbReference>
<comment type="caution">
    <text evidence="3">The sequence shown here is derived from an EMBL/GenBank/DDBJ whole genome shotgun (WGS) entry which is preliminary data.</text>
</comment>
<dbReference type="Pfam" id="PF01255">
    <property type="entry name" value="Prenyltransf"/>
    <property type="match status" value="1"/>
</dbReference>
<dbReference type="AlphaFoldDB" id="X1BGT6"/>
<dbReference type="PANTHER" id="PTHR10291">
    <property type="entry name" value="DEHYDRODOLICHYL DIPHOSPHATE SYNTHASE FAMILY MEMBER"/>
    <property type="match status" value="1"/>
</dbReference>
<organism evidence="3">
    <name type="scientific">marine sediment metagenome</name>
    <dbReference type="NCBI Taxonomy" id="412755"/>
    <lineage>
        <taxon>unclassified sequences</taxon>
        <taxon>metagenomes</taxon>
        <taxon>ecological metagenomes</taxon>
    </lineage>
</organism>
<dbReference type="EMBL" id="BART01006890">
    <property type="protein sequence ID" value="GAG71256.1"/>
    <property type="molecule type" value="Genomic_DNA"/>
</dbReference>
<dbReference type="GO" id="GO:0005829">
    <property type="term" value="C:cytosol"/>
    <property type="evidence" value="ECO:0007669"/>
    <property type="project" value="TreeGrafter"/>
</dbReference>
<accession>X1BGT6</accession>
<dbReference type="InterPro" id="IPR018520">
    <property type="entry name" value="UPP_synth-like_CS"/>
</dbReference>
<dbReference type="PROSITE" id="PS01066">
    <property type="entry name" value="UPP_SYNTHASE"/>
    <property type="match status" value="1"/>
</dbReference>
<dbReference type="Gene3D" id="3.40.1180.10">
    <property type="entry name" value="Decaprenyl diphosphate synthase-like"/>
    <property type="match status" value="1"/>
</dbReference>
<feature type="non-terminal residue" evidence="3">
    <location>
        <position position="1"/>
    </location>
</feature>
<evidence type="ECO:0000256" key="2">
    <source>
        <dbReference type="ARBA" id="ARBA00022679"/>
    </source>
</evidence>
<keyword evidence="2" id="KW-0808">Transferase</keyword>
<proteinExistence type="predicted"/>
<protein>
    <recommendedName>
        <fullName evidence="4">Di-trans,poly-cis-decaprenylcistransferase</fullName>
    </recommendedName>
</protein>
<comment type="cofactor">
    <cofactor evidence="1">
        <name>Mg(2+)</name>
        <dbReference type="ChEBI" id="CHEBI:18420"/>
    </cofactor>
</comment>
<evidence type="ECO:0008006" key="4">
    <source>
        <dbReference type="Google" id="ProtNLM"/>
    </source>
</evidence>
<dbReference type="CDD" id="cd00475">
    <property type="entry name" value="Cis_IPPS"/>
    <property type="match status" value="1"/>
</dbReference>
<dbReference type="InterPro" id="IPR001441">
    <property type="entry name" value="UPP_synth-like"/>
</dbReference>